<dbReference type="EMBL" id="JADKPN010000011">
    <property type="protein sequence ID" value="MBF4764748.1"/>
    <property type="molecule type" value="Genomic_DNA"/>
</dbReference>
<evidence type="ECO:0008006" key="5">
    <source>
        <dbReference type="Google" id="ProtNLM"/>
    </source>
</evidence>
<sequence length="169" mass="18142">MREAGEGRPVALWALVSVLVLACVVGGVQVAHAHDSRERAAERQQRYADALAAARTEATAFVNVRHDTAEEDLGRIAAGATGPLKDRYVEDADRFVAALRRDKTVTTGSVVWAGVVRVDANGATVLVATTGTRADRTTKGEEVSRDLRLRLELVPVDGDWLTSDIRPVG</sequence>
<dbReference type="Proteomes" id="UP000640489">
    <property type="component" value="Unassembled WGS sequence"/>
</dbReference>
<evidence type="ECO:0000256" key="2">
    <source>
        <dbReference type="ARBA" id="ARBA00023136"/>
    </source>
</evidence>
<comment type="subcellular location">
    <subcellularLocation>
        <location evidence="1">Membrane</location>
    </subcellularLocation>
</comment>
<gene>
    <name evidence="3" type="ORF">ISU07_16570</name>
</gene>
<name>A0A930VDY7_9ACTN</name>
<protein>
    <recommendedName>
        <fullName evidence="5">Mce-associated membrane protein</fullName>
    </recommendedName>
</protein>
<reference evidence="3" key="1">
    <citation type="submission" date="2020-11" db="EMBL/GenBank/DDBJ databases">
        <title>Nocardioides sp. nov., isolated from Soil of Cynanchum wilfordii Hemsley rhizosphere.</title>
        <authorList>
            <person name="Lee J.-S."/>
            <person name="Suh M.K."/>
            <person name="Kim J.-S."/>
        </authorList>
    </citation>
    <scope>NUCLEOTIDE SEQUENCE</scope>
    <source>
        <strain evidence="3">KCTC 19275</strain>
    </source>
</reference>
<dbReference type="PANTHER" id="PTHR37042">
    <property type="entry name" value="OUTER MEMBRANE PROTEIN RV1973"/>
    <property type="match status" value="1"/>
</dbReference>
<accession>A0A930VDY7</accession>
<dbReference type="PROSITE" id="PS51257">
    <property type="entry name" value="PROKAR_LIPOPROTEIN"/>
    <property type="match status" value="1"/>
</dbReference>
<proteinExistence type="predicted"/>
<evidence type="ECO:0000313" key="4">
    <source>
        <dbReference type="Proteomes" id="UP000640489"/>
    </source>
</evidence>
<dbReference type="RefSeq" id="WP_194707940.1">
    <property type="nucleotide sequence ID" value="NZ_JADKPN010000011.1"/>
</dbReference>
<organism evidence="3 4">
    <name type="scientific">Nocardioides islandensis</name>
    <dbReference type="NCBI Taxonomy" id="433663"/>
    <lineage>
        <taxon>Bacteria</taxon>
        <taxon>Bacillati</taxon>
        <taxon>Actinomycetota</taxon>
        <taxon>Actinomycetes</taxon>
        <taxon>Propionibacteriales</taxon>
        <taxon>Nocardioidaceae</taxon>
        <taxon>Nocardioides</taxon>
    </lineage>
</organism>
<dbReference type="AlphaFoldDB" id="A0A930VDY7"/>
<keyword evidence="2" id="KW-0472">Membrane</keyword>
<comment type="caution">
    <text evidence="3">The sequence shown here is derived from an EMBL/GenBank/DDBJ whole genome shotgun (WGS) entry which is preliminary data.</text>
</comment>
<dbReference type="PANTHER" id="PTHR37042:SF4">
    <property type="entry name" value="OUTER MEMBRANE PROTEIN RV1973"/>
    <property type="match status" value="1"/>
</dbReference>
<evidence type="ECO:0000256" key="1">
    <source>
        <dbReference type="ARBA" id="ARBA00004370"/>
    </source>
</evidence>
<evidence type="ECO:0000313" key="3">
    <source>
        <dbReference type="EMBL" id="MBF4764748.1"/>
    </source>
</evidence>
<keyword evidence="4" id="KW-1185">Reference proteome</keyword>
<dbReference type="GO" id="GO:0016020">
    <property type="term" value="C:membrane"/>
    <property type="evidence" value="ECO:0007669"/>
    <property type="project" value="UniProtKB-SubCell"/>
</dbReference>